<comment type="caution">
    <text evidence="19">The sequence shown here is derived from an EMBL/GenBank/DDBJ whole genome shotgun (WGS) entry which is preliminary data.</text>
</comment>
<dbReference type="InterPro" id="IPR036097">
    <property type="entry name" value="HisK_dim/P_sf"/>
</dbReference>
<keyword evidence="4" id="KW-1003">Cell membrane</keyword>
<evidence type="ECO:0000256" key="14">
    <source>
        <dbReference type="ARBA" id="ARBA00023136"/>
    </source>
</evidence>
<dbReference type="Pfam" id="PF02518">
    <property type="entry name" value="HATPase_c"/>
    <property type="match status" value="1"/>
</dbReference>
<evidence type="ECO:0000256" key="6">
    <source>
        <dbReference type="ARBA" id="ARBA00022553"/>
    </source>
</evidence>
<dbReference type="InterPro" id="IPR036890">
    <property type="entry name" value="HATPase_C_sf"/>
</dbReference>
<evidence type="ECO:0000259" key="18">
    <source>
        <dbReference type="PROSITE" id="PS50885"/>
    </source>
</evidence>
<keyword evidence="14 16" id="KW-0472">Membrane</keyword>
<dbReference type="PRINTS" id="PR00344">
    <property type="entry name" value="BCTRLSENSOR"/>
</dbReference>
<evidence type="ECO:0000256" key="13">
    <source>
        <dbReference type="ARBA" id="ARBA00023012"/>
    </source>
</evidence>
<dbReference type="PANTHER" id="PTHR44936:SF5">
    <property type="entry name" value="SENSOR HISTIDINE KINASE ENVZ"/>
    <property type="match status" value="1"/>
</dbReference>
<dbReference type="SMART" id="SM00387">
    <property type="entry name" value="HATPase_c"/>
    <property type="match status" value="1"/>
</dbReference>
<dbReference type="Gene3D" id="3.30.565.10">
    <property type="entry name" value="Histidine kinase-like ATPase, C-terminal domain"/>
    <property type="match status" value="1"/>
</dbReference>
<evidence type="ECO:0000256" key="3">
    <source>
        <dbReference type="ARBA" id="ARBA00012438"/>
    </source>
</evidence>
<dbReference type="PANTHER" id="PTHR44936">
    <property type="entry name" value="SENSOR PROTEIN CREC"/>
    <property type="match status" value="1"/>
</dbReference>
<dbReference type="Proteomes" id="UP000291334">
    <property type="component" value="Unassembled WGS sequence"/>
</dbReference>
<dbReference type="EMBL" id="QJUM01000048">
    <property type="protein sequence ID" value="TBU99472.1"/>
    <property type="molecule type" value="Genomic_DNA"/>
</dbReference>
<keyword evidence="13" id="KW-0902">Two-component regulatory system</keyword>
<dbReference type="SUPFAM" id="SSF55874">
    <property type="entry name" value="ATPase domain of HSP90 chaperone/DNA topoisomerase II/histidine kinase"/>
    <property type="match status" value="1"/>
</dbReference>
<keyword evidence="12 16" id="KW-1133">Transmembrane helix</keyword>
<evidence type="ECO:0000256" key="4">
    <source>
        <dbReference type="ARBA" id="ARBA00022475"/>
    </source>
</evidence>
<dbReference type="SMART" id="SM00304">
    <property type="entry name" value="HAMP"/>
    <property type="match status" value="1"/>
</dbReference>
<dbReference type="CDD" id="cd00082">
    <property type="entry name" value="HisKA"/>
    <property type="match status" value="1"/>
</dbReference>
<evidence type="ECO:0000313" key="20">
    <source>
        <dbReference type="Proteomes" id="UP000291334"/>
    </source>
</evidence>
<evidence type="ECO:0000256" key="1">
    <source>
        <dbReference type="ARBA" id="ARBA00000085"/>
    </source>
</evidence>
<gene>
    <name evidence="19" type="ORF">DNK34_24450</name>
</gene>
<keyword evidence="6" id="KW-0597">Phosphoprotein</keyword>
<dbReference type="InterPro" id="IPR005467">
    <property type="entry name" value="His_kinase_dom"/>
</dbReference>
<evidence type="ECO:0000256" key="9">
    <source>
        <dbReference type="ARBA" id="ARBA00022741"/>
    </source>
</evidence>
<evidence type="ECO:0000256" key="8">
    <source>
        <dbReference type="ARBA" id="ARBA00022692"/>
    </source>
</evidence>
<dbReference type="SUPFAM" id="SSF47384">
    <property type="entry name" value="Homodimeric domain of signal transducing histidine kinase"/>
    <property type="match status" value="1"/>
</dbReference>
<feature type="transmembrane region" description="Helical" evidence="16">
    <location>
        <begin position="66"/>
        <end position="86"/>
    </location>
</feature>
<name>A0ABY1Z1Q7_9GAMM</name>
<dbReference type="PROSITE" id="PS50109">
    <property type="entry name" value="HIS_KIN"/>
    <property type="match status" value="1"/>
</dbReference>
<evidence type="ECO:0000256" key="16">
    <source>
        <dbReference type="SAM" id="Phobius"/>
    </source>
</evidence>
<evidence type="ECO:0000256" key="15">
    <source>
        <dbReference type="SAM" id="MobiDB-lite"/>
    </source>
</evidence>
<dbReference type="GO" id="GO:0016301">
    <property type="term" value="F:kinase activity"/>
    <property type="evidence" value="ECO:0007669"/>
    <property type="project" value="UniProtKB-KW"/>
</dbReference>
<dbReference type="InterPro" id="IPR003660">
    <property type="entry name" value="HAMP_dom"/>
</dbReference>
<dbReference type="PROSITE" id="PS50885">
    <property type="entry name" value="HAMP"/>
    <property type="match status" value="1"/>
</dbReference>
<sequence>MMRRFDTLFVRLFAVFMGTIVLAHVLAFTWFSQYGHPPPPPPPPPEQGAGMAPPGPPPDESWLPPFLGAPFVFQFLALVSAAWIGARLLARPVSRLGEAARLLSEELDNPPLEETGPYEARQAAAAFNRMQARIREQMQQRGRMLVAVSHDLRTPVARLKLRVEDIESPVLREQFSQDLAEMMALLDSTLAFLHQESMREAPQRLDLQALVEAMAEDACERGDRVQVEGHCAPIEVPPMAMRTCLSNLLENALRYAGHAQICLEDDASQVRIRVIDQGPGIAQAQRERVFEPYFRLESSRNRSSGGVGLGLSIVREAARRMEASLCLSETPGGGLTVEIVLARDAM</sequence>
<evidence type="ECO:0000256" key="12">
    <source>
        <dbReference type="ARBA" id="ARBA00022989"/>
    </source>
</evidence>
<dbReference type="CDD" id="cd06225">
    <property type="entry name" value="HAMP"/>
    <property type="match status" value="1"/>
</dbReference>
<dbReference type="InterPro" id="IPR003661">
    <property type="entry name" value="HisK_dim/P_dom"/>
</dbReference>
<keyword evidence="20" id="KW-1185">Reference proteome</keyword>
<evidence type="ECO:0000256" key="2">
    <source>
        <dbReference type="ARBA" id="ARBA00004429"/>
    </source>
</evidence>
<evidence type="ECO:0000256" key="10">
    <source>
        <dbReference type="ARBA" id="ARBA00022777"/>
    </source>
</evidence>
<comment type="catalytic activity">
    <reaction evidence="1">
        <text>ATP + protein L-histidine = ADP + protein N-phospho-L-histidine.</text>
        <dbReference type="EC" id="2.7.13.3"/>
    </reaction>
</comment>
<reference evidence="19 20" key="1">
    <citation type="submission" date="2018-06" db="EMBL/GenBank/DDBJ databases">
        <title>Three novel Pseudomonas species isolated from symptomatic oak.</title>
        <authorList>
            <person name="Bueno-Gonzalez V."/>
            <person name="Brady C."/>
        </authorList>
    </citation>
    <scope>NUCLEOTIDE SEQUENCE [LARGE SCALE GENOMIC DNA]</scope>
    <source>
        <strain evidence="19 20">P26B</strain>
    </source>
</reference>
<protein>
    <recommendedName>
        <fullName evidence="3">histidine kinase</fullName>
        <ecNumber evidence="3">2.7.13.3</ecNumber>
    </recommendedName>
</protein>
<proteinExistence type="predicted"/>
<accession>A0ABY1Z1Q7</accession>
<keyword evidence="8 16" id="KW-0812">Transmembrane</keyword>
<feature type="transmembrane region" description="Helical" evidence="16">
    <location>
        <begin position="12"/>
        <end position="31"/>
    </location>
</feature>
<evidence type="ECO:0000256" key="5">
    <source>
        <dbReference type="ARBA" id="ARBA00022519"/>
    </source>
</evidence>
<evidence type="ECO:0000256" key="7">
    <source>
        <dbReference type="ARBA" id="ARBA00022679"/>
    </source>
</evidence>
<feature type="domain" description="Histidine kinase" evidence="17">
    <location>
        <begin position="147"/>
        <end position="345"/>
    </location>
</feature>
<dbReference type="EC" id="2.7.13.3" evidence="3"/>
<comment type="subcellular location">
    <subcellularLocation>
        <location evidence="2">Cell inner membrane</location>
        <topology evidence="2">Multi-pass membrane protein</topology>
    </subcellularLocation>
</comment>
<keyword evidence="5" id="KW-0997">Cell inner membrane</keyword>
<evidence type="ECO:0000259" key="17">
    <source>
        <dbReference type="PROSITE" id="PS50109"/>
    </source>
</evidence>
<keyword evidence="11" id="KW-0067">ATP-binding</keyword>
<keyword evidence="10 19" id="KW-0418">Kinase</keyword>
<organism evidence="19 20">
    <name type="scientific">Phytopseudomonas dryadis</name>
    <dbReference type="NCBI Taxonomy" id="2487520"/>
    <lineage>
        <taxon>Bacteria</taxon>
        <taxon>Pseudomonadati</taxon>
        <taxon>Pseudomonadota</taxon>
        <taxon>Gammaproteobacteria</taxon>
        <taxon>Pseudomonadales</taxon>
        <taxon>Pseudomonadaceae</taxon>
        <taxon>Phytopseudomonas</taxon>
    </lineage>
</organism>
<feature type="region of interest" description="Disordered" evidence="15">
    <location>
        <begin position="38"/>
        <end position="59"/>
    </location>
</feature>
<evidence type="ECO:0000256" key="11">
    <source>
        <dbReference type="ARBA" id="ARBA00022840"/>
    </source>
</evidence>
<evidence type="ECO:0000313" key="19">
    <source>
        <dbReference type="EMBL" id="TBU99472.1"/>
    </source>
</evidence>
<dbReference type="InterPro" id="IPR050980">
    <property type="entry name" value="2C_sensor_his_kinase"/>
</dbReference>
<keyword evidence="9" id="KW-0547">Nucleotide-binding</keyword>
<keyword evidence="7" id="KW-0808">Transferase</keyword>
<dbReference type="Pfam" id="PF00672">
    <property type="entry name" value="HAMP"/>
    <property type="match status" value="1"/>
</dbReference>
<dbReference type="Gene3D" id="1.10.287.130">
    <property type="match status" value="1"/>
</dbReference>
<feature type="domain" description="HAMP" evidence="18">
    <location>
        <begin position="87"/>
        <end position="139"/>
    </location>
</feature>
<dbReference type="InterPro" id="IPR004358">
    <property type="entry name" value="Sig_transdc_His_kin-like_C"/>
</dbReference>
<dbReference type="InterPro" id="IPR003594">
    <property type="entry name" value="HATPase_dom"/>
</dbReference>